<evidence type="ECO:0000313" key="2">
    <source>
        <dbReference type="Proteomes" id="UP001385809"/>
    </source>
</evidence>
<sequence>MTLHHVPDLVEAHLAAARAASSQRSSATLSHQGELRQTLIALAAGAALHEHAAPRAAILHVLQGTARLVVGEDGVELPSGTLTDVPHRRHGLQAVTDVAVVLTVLAD</sequence>
<keyword evidence="2" id="KW-1185">Reference proteome</keyword>
<dbReference type="PANTHER" id="PTHR37694:SF1">
    <property type="entry name" value="SLR8022 PROTEIN"/>
    <property type="match status" value="1"/>
</dbReference>
<dbReference type="InterPro" id="IPR011051">
    <property type="entry name" value="RmlC_Cupin_sf"/>
</dbReference>
<dbReference type="SUPFAM" id="SSF51182">
    <property type="entry name" value="RmlC-like cupins"/>
    <property type="match status" value="1"/>
</dbReference>
<evidence type="ECO:0000313" key="1">
    <source>
        <dbReference type="EMBL" id="MEJ2866135.1"/>
    </source>
</evidence>
<dbReference type="PANTHER" id="PTHR37694">
    <property type="entry name" value="SLR8022 PROTEIN"/>
    <property type="match status" value="1"/>
</dbReference>
<dbReference type="Proteomes" id="UP001385809">
    <property type="component" value="Unassembled WGS sequence"/>
</dbReference>
<dbReference type="RefSeq" id="WP_337692762.1">
    <property type="nucleotide sequence ID" value="NZ_JBBEGN010000001.1"/>
</dbReference>
<protein>
    <submittedName>
        <fullName evidence="1">LuxR family transcriptional regulator</fullName>
    </submittedName>
</protein>
<reference evidence="1 2" key="1">
    <citation type="submission" date="2024-03" db="EMBL/GenBank/DDBJ databases">
        <title>Actinomycetospora sp. OC33-EN08, a novel actinomycete isolated from wild orchid (Aerides multiflora).</title>
        <authorList>
            <person name="Suriyachadkun C."/>
        </authorList>
    </citation>
    <scope>NUCLEOTIDE SEQUENCE [LARGE SCALE GENOMIC DNA]</scope>
    <source>
        <strain evidence="1 2">OC33-EN08</strain>
    </source>
</reference>
<proteinExistence type="predicted"/>
<accession>A0ABU8MFN3</accession>
<name>A0ABU8MFN3_9PSEU</name>
<dbReference type="EMBL" id="JBBEGN010000001">
    <property type="protein sequence ID" value="MEJ2866135.1"/>
    <property type="molecule type" value="Genomic_DNA"/>
</dbReference>
<comment type="caution">
    <text evidence="1">The sequence shown here is derived from an EMBL/GenBank/DDBJ whole genome shotgun (WGS) entry which is preliminary data.</text>
</comment>
<organism evidence="1 2">
    <name type="scientific">Actinomycetospora aurantiaca</name>
    <dbReference type="NCBI Taxonomy" id="3129233"/>
    <lineage>
        <taxon>Bacteria</taxon>
        <taxon>Bacillati</taxon>
        <taxon>Actinomycetota</taxon>
        <taxon>Actinomycetes</taxon>
        <taxon>Pseudonocardiales</taxon>
        <taxon>Pseudonocardiaceae</taxon>
        <taxon>Actinomycetospora</taxon>
    </lineage>
</organism>
<gene>
    <name evidence="1" type="ORF">WCD74_00070</name>
</gene>
<dbReference type="Gene3D" id="2.60.120.10">
    <property type="entry name" value="Jelly Rolls"/>
    <property type="match status" value="1"/>
</dbReference>
<dbReference type="InterPro" id="IPR014710">
    <property type="entry name" value="RmlC-like_jellyroll"/>
</dbReference>